<dbReference type="AlphaFoldDB" id="A0A243BDZ5"/>
<proteinExistence type="predicted"/>
<protein>
    <submittedName>
        <fullName evidence="1">Uncharacterized protein</fullName>
    </submittedName>
</protein>
<reference evidence="1 2" key="1">
    <citation type="submission" date="2016-10" db="EMBL/GenBank/DDBJ databases">
        <title>Comparative genomics of Bacillus thuringiensis reveals a path to pathogens against multiple invertebrate hosts.</title>
        <authorList>
            <person name="Zheng J."/>
            <person name="Gao Q."/>
            <person name="Liu H."/>
            <person name="Peng D."/>
            <person name="Ruan L."/>
            <person name="Sun M."/>
        </authorList>
    </citation>
    <scope>NUCLEOTIDE SEQUENCE [LARGE SCALE GENOMIC DNA]</scope>
    <source>
        <strain evidence="1">BGSC 4BX1</strain>
    </source>
</reference>
<dbReference type="Proteomes" id="UP000195089">
    <property type="component" value="Unassembled WGS sequence"/>
</dbReference>
<accession>A0A243BDZ5</accession>
<name>A0A243BDZ5_BACTU</name>
<comment type="caution">
    <text evidence="1">The sequence shown here is derived from an EMBL/GenBank/DDBJ whole genome shotgun (WGS) entry which is preliminary data.</text>
</comment>
<evidence type="ECO:0000313" key="1">
    <source>
        <dbReference type="EMBL" id="OTY44151.1"/>
    </source>
</evidence>
<evidence type="ECO:0000313" key="2">
    <source>
        <dbReference type="Proteomes" id="UP000195089"/>
    </source>
</evidence>
<dbReference type="EMBL" id="NFDL01000050">
    <property type="protein sequence ID" value="OTY44151.1"/>
    <property type="molecule type" value="Genomic_DNA"/>
</dbReference>
<sequence length="59" mass="6999">MRNVPYKVLLPSAFWREAKSKDEIKERIKQYFRTSYPECQIKKVIKENGSYIAICTRGS</sequence>
<gene>
    <name evidence="1" type="ORF">BK742_13805</name>
</gene>
<organism evidence="1 2">
    <name type="scientific">Bacillus thuringiensis serovar pingluonsis</name>
    <dbReference type="NCBI Taxonomy" id="180881"/>
    <lineage>
        <taxon>Bacteria</taxon>
        <taxon>Bacillati</taxon>
        <taxon>Bacillota</taxon>
        <taxon>Bacilli</taxon>
        <taxon>Bacillales</taxon>
        <taxon>Bacillaceae</taxon>
        <taxon>Bacillus</taxon>
        <taxon>Bacillus cereus group</taxon>
    </lineage>
</organism>